<reference evidence="1 2" key="1">
    <citation type="journal article" date="2007" name="Genome Res.">
        <title>Genome characteristics of facultatively symbiotic Frankia sp. strains reflect host range and host plant biogeography.</title>
        <authorList>
            <person name="Normand P."/>
            <person name="Lapierre P."/>
            <person name="Tisa L.S."/>
            <person name="Gogarten J.P."/>
            <person name="Alloisio N."/>
            <person name="Bagnarol E."/>
            <person name="Bassi C.A."/>
            <person name="Berry A.M."/>
            <person name="Bickhart D.M."/>
            <person name="Choisne N."/>
            <person name="Couloux A."/>
            <person name="Cournoyer B."/>
            <person name="Cruveiller S."/>
            <person name="Daubin V."/>
            <person name="Demange N."/>
            <person name="Francino M.P."/>
            <person name="Goltsman E."/>
            <person name="Huang Y."/>
            <person name="Kopp O.R."/>
            <person name="Labarre L."/>
            <person name="Lapidus A."/>
            <person name="Lavire C."/>
            <person name="Marechal J."/>
            <person name="Martinez M."/>
            <person name="Mastronunzio J.E."/>
            <person name="Mullin B.C."/>
            <person name="Niemann J."/>
            <person name="Pujic P."/>
            <person name="Rawnsley T."/>
            <person name="Rouy Z."/>
            <person name="Schenowitz C."/>
            <person name="Sellstedt A."/>
            <person name="Tavares F."/>
            <person name="Tomkins J.P."/>
            <person name="Vallenet D."/>
            <person name="Valverde C."/>
            <person name="Wall L.G."/>
            <person name="Wang Y."/>
            <person name="Medigue C."/>
            <person name="Benson D.R."/>
        </authorList>
    </citation>
    <scope>NUCLEOTIDE SEQUENCE [LARGE SCALE GENOMIC DNA]</scope>
    <source>
        <strain evidence="2">DSM 45818 / CECT 9043 / CcI3</strain>
    </source>
</reference>
<dbReference type="HOGENOM" id="CLU_2493362_0_0_11"/>
<protein>
    <recommendedName>
        <fullName evidence="3">AsnC family transcriptional regulator</fullName>
    </recommendedName>
</protein>
<proteinExistence type="predicted"/>
<evidence type="ECO:0008006" key="3">
    <source>
        <dbReference type="Google" id="ProtNLM"/>
    </source>
</evidence>
<organism evidence="1 2">
    <name type="scientific">Frankia casuarinae (strain DSM 45818 / CECT 9043 / HFP020203 / CcI3)</name>
    <dbReference type="NCBI Taxonomy" id="106370"/>
    <lineage>
        <taxon>Bacteria</taxon>
        <taxon>Bacillati</taxon>
        <taxon>Actinomycetota</taxon>
        <taxon>Actinomycetes</taxon>
        <taxon>Frankiales</taxon>
        <taxon>Frankiaceae</taxon>
        <taxon>Frankia</taxon>
    </lineage>
</organism>
<gene>
    <name evidence="1" type="ordered locus">Francci3_2041</name>
</gene>
<keyword evidence="2" id="KW-1185">Reference proteome</keyword>
<evidence type="ECO:0000313" key="2">
    <source>
        <dbReference type="Proteomes" id="UP000001937"/>
    </source>
</evidence>
<dbReference type="EMBL" id="CP000249">
    <property type="protein sequence ID" value="ABD11415.1"/>
    <property type="molecule type" value="Genomic_DNA"/>
</dbReference>
<name>Q2JBC7_FRACC</name>
<dbReference type="KEGG" id="fra:Francci3_2041"/>
<accession>Q2JBC7</accession>
<sequence length="86" mass="9407">MTANYIIIGRAGAVPLADLCERIASVNGVREQYQTAEAGEVLLLARTLTDEPGEIERLVEALVTQGLGVGMIKRIDRFFRASELFV</sequence>
<dbReference type="RefSeq" id="WP_011436471.1">
    <property type="nucleotide sequence ID" value="NC_007777.1"/>
</dbReference>
<evidence type="ECO:0000313" key="1">
    <source>
        <dbReference type="EMBL" id="ABD11415.1"/>
    </source>
</evidence>
<dbReference type="STRING" id="106370.Francci3_2041"/>
<dbReference type="AlphaFoldDB" id="Q2JBC7"/>
<dbReference type="Proteomes" id="UP000001937">
    <property type="component" value="Chromosome"/>
</dbReference>